<feature type="compositionally biased region" description="Pro residues" evidence="2">
    <location>
        <begin position="451"/>
        <end position="467"/>
    </location>
</feature>
<dbReference type="Proteomes" id="UP001063166">
    <property type="component" value="Unassembled WGS sequence"/>
</dbReference>
<feature type="compositionally biased region" description="Polar residues" evidence="2">
    <location>
        <begin position="146"/>
        <end position="156"/>
    </location>
</feature>
<feature type="region of interest" description="Disordered" evidence="2">
    <location>
        <begin position="541"/>
        <end position="591"/>
    </location>
</feature>
<feature type="compositionally biased region" description="Low complexity" evidence="2">
    <location>
        <begin position="157"/>
        <end position="184"/>
    </location>
</feature>
<feature type="compositionally biased region" description="Low complexity" evidence="2">
    <location>
        <begin position="254"/>
        <end position="280"/>
    </location>
</feature>
<feature type="region of interest" description="Disordered" evidence="2">
    <location>
        <begin position="48"/>
        <end position="473"/>
    </location>
</feature>
<feature type="compositionally biased region" description="Polar residues" evidence="2">
    <location>
        <begin position="330"/>
        <end position="339"/>
    </location>
</feature>
<feature type="coiled-coil region" evidence="1">
    <location>
        <begin position="481"/>
        <end position="508"/>
    </location>
</feature>
<sequence length="877" mass="91676">MDDGDNEGLHTALNSDRCLVAATALATLVVAGSAFIWRSNPWHILGDSHNQLGPETSKSAGTSSKGSTAGAAIVVREERGDESETKEVKSARSKERRRRGKDPLKDILKNVKKSKVLAKPSMAGDPEDNGAGQGSALPRINEVTRHSQTQEASNATSSRSLSSTSSRRSPPPSSDKVSSYPSSSQGSHTGDGDDEDDGDTPPAASSSIPKTCDSLAGVSQPPTSSLSPPVSHPSKTPSSTLESDPPIPSRTAVSPNIPLPSSSSASQFSSIHSSDSVITPNTSPTISQSGKTPTVTQVDMTPHAVGPASSPSVHATQKTPGPWDWDGTGPSATSETTYQKPPRFRSKSRGSGSISMSPLIPLSVPSDNYSSDLAPSSPRMSSPRTSTTHSLASVGLHDDLNHSFTFPSDSSGKRLSDPPTAGPSHAGNTAYLNGNGNANGSLSTPRRAPTPRRPPTPLSGTGTPPPSLSTQTQLASLRGALEAARLREEKTKADIERYLKELEMLRWEGAAWRRREAELQAQVHHLVHQLQTYTALFASMTGQPPPIPQHHLPPGGNPNANGNPGPAPNGYQFSPPSSIPRSPPPHAQIPSAQMLFGNGLLTSPSMLSPTSMSMAHTSPHSPFYPYPSHSPHPYPLPQPQQPAQSPLQTSTNTFSMMFPPHAVNTNGGTGSGSGPSSVAGSSSVGSHSPDLAGPSSTPPPTSSVDRGRRPTSSRTQAAGSRISGGAWDGEGSEGWHVGDEEVPADAGDGKEANSDEDDEEGIVNEALADAILKRPASIRGLSRKAKVKDRGGEREKEKEVQHTEFTFPSLSDFGNVSRMYSVPVATVPVEGEDAADDANDEAVDPAPAAEGLTESSQTAPPDHPDLTAVEVQQEIPS</sequence>
<gene>
    <name evidence="3" type="ORF">LshimejAT787_0902700</name>
</gene>
<dbReference type="OrthoDB" id="3071207at2759"/>
<feature type="compositionally biased region" description="Pro residues" evidence="2">
    <location>
        <begin position="577"/>
        <end position="587"/>
    </location>
</feature>
<feature type="compositionally biased region" description="Low complexity" evidence="2">
    <location>
        <begin position="56"/>
        <end position="72"/>
    </location>
</feature>
<keyword evidence="4" id="KW-1185">Reference proteome</keyword>
<dbReference type="AlphaFoldDB" id="A0A9P3PQX9"/>
<feature type="compositionally biased region" description="Basic and acidic residues" evidence="2">
    <location>
        <begin position="788"/>
        <end position="802"/>
    </location>
</feature>
<feature type="compositionally biased region" description="Acidic residues" evidence="2">
    <location>
        <begin position="830"/>
        <end position="843"/>
    </location>
</feature>
<reference evidence="3" key="1">
    <citation type="submission" date="2022-07" db="EMBL/GenBank/DDBJ databases">
        <title>The genome of Lyophyllum shimeji provides insight into the initial evolution of ectomycorrhizal fungal genome.</title>
        <authorList>
            <person name="Kobayashi Y."/>
            <person name="Shibata T."/>
            <person name="Hirakawa H."/>
            <person name="Shigenobu S."/>
            <person name="Nishiyama T."/>
            <person name="Yamada A."/>
            <person name="Hasebe M."/>
            <person name="Kawaguchi M."/>
        </authorList>
    </citation>
    <scope>NUCLEOTIDE SEQUENCE</scope>
    <source>
        <strain evidence="3">AT787</strain>
    </source>
</reference>
<accession>A0A9P3PQX9</accession>
<feature type="compositionally biased region" description="Low complexity" evidence="2">
    <location>
        <begin position="427"/>
        <end position="447"/>
    </location>
</feature>
<organism evidence="3 4">
    <name type="scientific">Lyophyllum shimeji</name>
    <name type="common">Hon-shimeji</name>
    <name type="synonym">Tricholoma shimeji</name>
    <dbReference type="NCBI Taxonomy" id="47721"/>
    <lineage>
        <taxon>Eukaryota</taxon>
        <taxon>Fungi</taxon>
        <taxon>Dikarya</taxon>
        <taxon>Basidiomycota</taxon>
        <taxon>Agaricomycotina</taxon>
        <taxon>Agaricomycetes</taxon>
        <taxon>Agaricomycetidae</taxon>
        <taxon>Agaricales</taxon>
        <taxon>Tricholomatineae</taxon>
        <taxon>Lyophyllaceae</taxon>
        <taxon>Lyophyllum</taxon>
    </lineage>
</organism>
<evidence type="ECO:0000313" key="4">
    <source>
        <dbReference type="Proteomes" id="UP001063166"/>
    </source>
</evidence>
<feature type="compositionally biased region" description="Polar residues" evidence="2">
    <location>
        <begin position="365"/>
        <end position="374"/>
    </location>
</feature>
<proteinExistence type="predicted"/>
<feature type="compositionally biased region" description="Basic and acidic residues" evidence="2">
    <location>
        <begin position="75"/>
        <end position="93"/>
    </location>
</feature>
<dbReference type="EMBL" id="BRPK01000009">
    <property type="protein sequence ID" value="GLB41055.1"/>
    <property type="molecule type" value="Genomic_DNA"/>
</dbReference>
<name>A0A9P3PQX9_LYOSH</name>
<evidence type="ECO:0000256" key="1">
    <source>
        <dbReference type="SAM" id="Coils"/>
    </source>
</evidence>
<feature type="region of interest" description="Disordered" evidence="2">
    <location>
        <begin position="830"/>
        <end position="864"/>
    </location>
</feature>
<comment type="caution">
    <text evidence="3">The sequence shown here is derived from an EMBL/GenBank/DDBJ whole genome shotgun (WGS) entry which is preliminary data.</text>
</comment>
<feature type="region of interest" description="Disordered" evidence="2">
    <location>
        <begin position="778"/>
        <end position="803"/>
    </location>
</feature>
<evidence type="ECO:0000256" key="2">
    <source>
        <dbReference type="SAM" id="MobiDB-lite"/>
    </source>
</evidence>
<feature type="compositionally biased region" description="Low complexity" evidence="2">
    <location>
        <begin position="375"/>
        <end position="390"/>
    </location>
</feature>
<protein>
    <submittedName>
        <fullName evidence="3">Uncharacterized protein</fullName>
    </submittedName>
</protein>
<feature type="compositionally biased region" description="Polar residues" evidence="2">
    <location>
        <begin position="309"/>
        <end position="319"/>
    </location>
</feature>
<feature type="compositionally biased region" description="Low complexity" evidence="2">
    <location>
        <begin position="674"/>
        <end position="688"/>
    </location>
</feature>
<feature type="compositionally biased region" description="Low complexity" evidence="2">
    <location>
        <begin position="349"/>
        <end position="358"/>
    </location>
</feature>
<feature type="compositionally biased region" description="Low complexity" evidence="2">
    <location>
        <begin position="549"/>
        <end position="576"/>
    </location>
</feature>
<feature type="compositionally biased region" description="Polar residues" evidence="2">
    <location>
        <begin position="220"/>
        <end position="242"/>
    </location>
</feature>
<feature type="compositionally biased region" description="Polar residues" evidence="2">
    <location>
        <begin position="281"/>
        <end position="299"/>
    </location>
</feature>
<evidence type="ECO:0000313" key="3">
    <source>
        <dbReference type="EMBL" id="GLB41055.1"/>
    </source>
</evidence>
<keyword evidence="1" id="KW-0175">Coiled coil</keyword>
<feature type="region of interest" description="Disordered" evidence="2">
    <location>
        <begin position="623"/>
        <end position="763"/>
    </location>
</feature>
<feature type="compositionally biased region" description="Pro residues" evidence="2">
    <location>
        <begin position="623"/>
        <end position="640"/>
    </location>
</feature>